<dbReference type="GO" id="GO:0043022">
    <property type="term" value="F:ribosome binding"/>
    <property type="evidence" value="ECO:0007669"/>
    <property type="project" value="TreeGrafter"/>
</dbReference>
<evidence type="ECO:0000313" key="10">
    <source>
        <dbReference type="EMBL" id="WYK00376.1"/>
    </source>
</evidence>
<evidence type="ECO:0000256" key="5">
    <source>
        <dbReference type="ARBA" id="ARBA00023134"/>
    </source>
</evidence>
<comment type="similarity">
    <text evidence="6">Belongs to the TRAFAC class OBG-HflX-like GTPase superfamily. HflX GTPase family.</text>
</comment>
<evidence type="ECO:0000259" key="9">
    <source>
        <dbReference type="PROSITE" id="PS51705"/>
    </source>
</evidence>
<name>A0AAQ3WA95_9ENTE</name>
<feature type="binding site" evidence="7">
    <location>
        <begin position="203"/>
        <end position="210"/>
    </location>
    <ligand>
        <name>GTP</name>
        <dbReference type="ChEBI" id="CHEBI:37565"/>
    </ligand>
</feature>
<dbReference type="RefSeq" id="WP_086313923.1">
    <property type="nucleotide sequence ID" value="NZ_CP147244.1"/>
</dbReference>
<comment type="subcellular location">
    <subcellularLocation>
        <location evidence="6">Cytoplasm</location>
    </subcellularLocation>
    <text evidence="6">May associate with membranes.</text>
</comment>
<comment type="function">
    <text evidence="6">GTPase that associates with the 50S ribosomal subunit and may have a role during protein synthesis or ribosome biogenesis.</text>
</comment>
<feature type="binding site" evidence="8">
    <location>
        <position position="230"/>
    </location>
    <ligand>
        <name>Mg(2+)</name>
        <dbReference type="ChEBI" id="CHEBI:18420"/>
    </ligand>
</feature>
<evidence type="ECO:0000256" key="4">
    <source>
        <dbReference type="ARBA" id="ARBA00022842"/>
    </source>
</evidence>
<evidence type="ECO:0000313" key="11">
    <source>
        <dbReference type="Proteomes" id="UP000194948"/>
    </source>
</evidence>
<dbReference type="Pfam" id="PF01926">
    <property type="entry name" value="MMR_HSR1"/>
    <property type="match status" value="1"/>
</dbReference>
<gene>
    <name evidence="6" type="primary">hflX</name>
    <name evidence="10" type="ORF">A5821_001472</name>
</gene>
<keyword evidence="5 6" id="KW-0342">GTP-binding</keyword>
<dbReference type="NCBIfam" id="TIGR03156">
    <property type="entry name" value="GTP_HflX"/>
    <property type="match status" value="1"/>
</dbReference>
<dbReference type="FunFam" id="3.40.50.11060:FF:000001">
    <property type="entry name" value="GTPase HflX"/>
    <property type="match status" value="1"/>
</dbReference>
<feature type="binding site" evidence="7">
    <location>
        <begin position="316"/>
        <end position="319"/>
    </location>
    <ligand>
        <name>GTP</name>
        <dbReference type="ChEBI" id="CHEBI:37565"/>
    </ligand>
</feature>
<dbReference type="Gene3D" id="3.40.50.300">
    <property type="entry name" value="P-loop containing nucleotide triphosphate hydrolases"/>
    <property type="match status" value="1"/>
</dbReference>
<feature type="binding site" evidence="7">
    <location>
        <begin position="250"/>
        <end position="253"/>
    </location>
    <ligand>
        <name>GTP</name>
        <dbReference type="ChEBI" id="CHEBI:37565"/>
    </ligand>
</feature>
<reference evidence="11" key="1">
    <citation type="submission" date="2017-05" db="EMBL/GenBank/DDBJ databases">
        <title>The Genome Sequence of EEnterococcus faecalis 9F2_4866.</title>
        <authorList>
            <consortium name="The Broad Institute Genomics Platform"/>
            <consortium name="The Broad Institute Genomic Center for Infectious Diseases"/>
            <person name="Earl A."/>
            <person name="Manson A."/>
            <person name="Schwartman J."/>
            <person name="Gilmore M."/>
            <person name="Abouelleil A."/>
            <person name="Cao P."/>
            <person name="Chapman S."/>
            <person name="Cusick C."/>
            <person name="Shea T."/>
            <person name="Young S."/>
            <person name="Neafsey D."/>
            <person name="Nusbaum C."/>
            <person name="Birren B."/>
        </authorList>
    </citation>
    <scope>NUCLEOTIDE SEQUENCE [LARGE SCALE GENOMIC DNA]</scope>
    <source>
        <strain evidence="11">7F3_DIV0205</strain>
    </source>
</reference>
<dbReference type="InterPro" id="IPR025121">
    <property type="entry name" value="GTPase_HflX_N"/>
</dbReference>
<keyword evidence="11" id="KW-1185">Reference proteome</keyword>
<dbReference type="PANTHER" id="PTHR10229">
    <property type="entry name" value="GTP-BINDING PROTEIN HFLX"/>
    <property type="match status" value="1"/>
</dbReference>
<evidence type="ECO:0000256" key="2">
    <source>
        <dbReference type="ARBA" id="ARBA00022723"/>
    </source>
</evidence>
<dbReference type="CDD" id="cd01878">
    <property type="entry name" value="HflX"/>
    <property type="match status" value="1"/>
</dbReference>
<organism evidence="10 11">
    <name type="scientific">Candidatus Enterococcus palustris</name>
    <dbReference type="NCBI Taxonomy" id="1834189"/>
    <lineage>
        <taxon>Bacteria</taxon>
        <taxon>Bacillati</taxon>
        <taxon>Bacillota</taxon>
        <taxon>Bacilli</taxon>
        <taxon>Lactobacillales</taxon>
        <taxon>Enterococcaceae</taxon>
        <taxon>Enterococcus</taxon>
    </lineage>
</organism>
<dbReference type="InterPro" id="IPR006073">
    <property type="entry name" value="GTP-bd"/>
</dbReference>
<keyword evidence="4 8" id="KW-0460">Magnesium</keyword>
<keyword evidence="3 6" id="KW-0547">Nucleotide-binding</keyword>
<dbReference type="Gene3D" id="6.10.250.2860">
    <property type="match status" value="1"/>
</dbReference>
<dbReference type="GO" id="GO:0003924">
    <property type="term" value="F:GTPase activity"/>
    <property type="evidence" value="ECO:0007669"/>
    <property type="project" value="UniProtKB-UniRule"/>
</dbReference>
<dbReference type="EMBL" id="CP147244">
    <property type="protein sequence ID" value="WYK00376.1"/>
    <property type="molecule type" value="Genomic_DNA"/>
</dbReference>
<sequence>MDKIAEKVILVGVETEENYARFEGSMKELKNLTKTAQGEVVFCLTQKRPRVDSQTVIGKGKVEELVQLVDAYEADIVIFNHELTPRQNQLIVEAVGVKVIDRVQLILDIFAMRARSKEGKLQVELAQLNYLLPRLIGQGKQLSRLGGGIGTRGPGETKLESDRRHIRNKIIAIRRELKEVTAHRERSRQKRQSSDIFQIGLIGYTNAGKSTILNLLTTAGTYSEDQLFATLDPLTKKWQLPQGMIVTLTDTVGFIQDLPTQLIEAFQSTLEESRGMDLLLHVVDASANERLQHEQTVVELLNDLDLEQIPVLTIYNKSDQIDETDFVPTLFPNVLVSAKSTLGKEQLTKAVREKMMELLVPYEFDIPSNKGQQLSELTRQTLLLSEVFEEVENVYRVKGFAKKNSKWTRELEK</sequence>
<accession>A0AAQ3WA95</accession>
<dbReference type="Proteomes" id="UP000194948">
    <property type="component" value="Chromosome"/>
</dbReference>
<dbReference type="PANTHER" id="PTHR10229:SF0">
    <property type="entry name" value="GTP-BINDING PROTEIN 6-RELATED"/>
    <property type="match status" value="1"/>
</dbReference>
<feature type="domain" description="Hflx-type G" evidence="9">
    <location>
        <begin position="197"/>
        <end position="359"/>
    </location>
</feature>
<dbReference type="HAMAP" id="MF_00900">
    <property type="entry name" value="GTPase_HflX"/>
    <property type="match status" value="1"/>
</dbReference>
<evidence type="ECO:0000256" key="1">
    <source>
        <dbReference type="ARBA" id="ARBA00022490"/>
    </source>
</evidence>
<dbReference type="PIRSF" id="PIRSF006809">
    <property type="entry name" value="GTP-binding_hflX_prd"/>
    <property type="match status" value="1"/>
</dbReference>
<dbReference type="PROSITE" id="PS51705">
    <property type="entry name" value="G_HFLX"/>
    <property type="match status" value="1"/>
</dbReference>
<protein>
    <recommendedName>
        <fullName evidence="6">GTPase HflX</fullName>
    </recommendedName>
    <alternativeName>
        <fullName evidence="6">GTP-binding protein HflX</fullName>
    </alternativeName>
</protein>
<keyword evidence="2 8" id="KW-0479">Metal-binding</keyword>
<dbReference type="PRINTS" id="PR00326">
    <property type="entry name" value="GTP1OBG"/>
</dbReference>
<dbReference type="Pfam" id="PF13167">
    <property type="entry name" value="GTP-bdg_N"/>
    <property type="match status" value="1"/>
</dbReference>
<feature type="binding site" evidence="7">
    <location>
        <begin position="337"/>
        <end position="339"/>
    </location>
    <ligand>
        <name>GTP</name>
        <dbReference type="ChEBI" id="CHEBI:37565"/>
    </ligand>
</feature>
<dbReference type="InterPro" id="IPR027417">
    <property type="entry name" value="P-loop_NTPase"/>
</dbReference>
<dbReference type="InterPro" id="IPR016496">
    <property type="entry name" value="GTPase_HflX"/>
</dbReference>
<dbReference type="Pfam" id="PF16360">
    <property type="entry name" value="GTP-bdg_M"/>
    <property type="match status" value="1"/>
</dbReference>
<dbReference type="Gene3D" id="3.40.50.11060">
    <property type="entry name" value="GTPase HflX, N-terminal domain"/>
    <property type="match status" value="1"/>
</dbReference>
<dbReference type="AlphaFoldDB" id="A0AAQ3WA95"/>
<dbReference type="InterPro" id="IPR030394">
    <property type="entry name" value="G_HFLX_dom"/>
</dbReference>
<dbReference type="InterPro" id="IPR042108">
    <property type="entry name" value="GTPase_HflX_N_sf"/>
</dbReference>
<evidence type="ECO:0000256" key="8">
    <source>
        <dbReference type="PIRSR" id="PIRSR006809-2"/>
    </source>
</evidence>
<evidence type="ECO:0000256" key="7">
    <source>
        <dbReference type="PIRSR" id="PIRSR006809-1"/>
    </source>
</evidence>
<dbReference type="GO" id="GO:0005525">
    <property type="term" value="F:GTP binding"/>
    <property type="evidence" value="ECO:0007669"/>
    <property type="project" value="UniProtKB-UniRule"/>
</dbReference>
<proteinExistence type="inferred from homology"/>
<dbReference type="GO" id="GO:0046872">
    <property type="term" value="F:metal ion binding"/>
    <property type="evidence" value="ECO:0007669"/>
    <property type="project" value="UniProtKB-KW"/>
</dbReference>
<evidence type="ECO:0000256" key="6">
    <source>
        <dbReference type="HAMAP-Rule" id="MF_00900"/>
    </source>
</evidence>
<feature type="binding site" evidence="7">
    <location>
        <begin position="228"/>
        <end position="232"/>
    </location>
    <ligand>
        <name>GTP</name>
        <dbReference type="ChEBI" id="CHEBI:37565"/>
    </ligand>
</feature>
<reference evidence="10 11" key="2">
    <citation type="submission" date="2024-03" db="EMBL/GenBank/DDBJ databases">
        <title>The Genome Sequence of Enterococcus sp. DIV0205d.</title>
        <authorList>
            <consortium name="The Broad Institute Genomics Platform"/>
            <consortium name="The Broad Institute Microbial Omics Core"/>
            <consortium name="The Broad Institute Genomic Center for Infectious Diseases"/>
            <person name="Earl A."/>
            <person name="Manson A."/>
            <person name="Gilmore M."/>
            <person name="Schwartman J."/>
            <person name="Shea T."/>
            <person name="Abouelleil A."/>
            <person name="Cao P."/>
            <person name="Chapman S."/>
            <person name="Cusick C."/>
            <person name="Young S."/>
            <person name="Neafsey D."/>
            <person name="Nusbaum C."/>
            <person name="Birren B."/>
        </authorList>
    </citation>
    <scope>NUCLEOTIDE SEQUENCE [LARGE SCALE GENOMIC DNA]</scope>
    <source>
        <strain evidence="10 11">7F3_DIV0205</strain>
    </source>
</reference>
<dbReference type="SUPFAM" id="SSF52540">
    <property type="entry name" value="P-loop containing nucleoside triphosphate hydrolases"/>
    <property type="match status" value="1"/>
</dbReference>
<dbReference type="GO" id="GO:0005737">
    <property type="term" value="C:cytoplasm"/>
    <property type="evidence" value="ECO:0007669"/>
    <property type="project" value="UniProtKB-SubCell"/>
</dbReference>
<keyword evidence="1 6" id="KW-0963">Cytoplasm</keyword>
<comment type="subunit">
    <text evidence="6">Monomer. Associates with the 50S ribosomal subunit.</text>
</comment>
<feature type="binding site" evidence="8">
    <location>
        <position position="210"/>
    </location>
    <ligand>
        <name>Mg(2+)</name>
        <dbReference type="ChEBI" id="CHEBI:18420"/>
    </ligand>
</feature>
<evidence type="ECO:0000256" key="3">
    <source>
        <dbReference type="ARBA" id="ARBA00022741"/>
    </source>
</evidence>
<comment type="cofactor">
    <cofactor evidence="8">
        <name>Mg(2+)</name>
        <dbReference type="ChEBI" id="CHEBI:18420"/>
    </cofactor>
</comment>
<dbReference type="InterPro" id="IPR032305">
    <property type="entry name" value="GTP-bd_M"/>
</dbReference>